<organism evidence="2 3">
    <name type="scientific">Candidatus Scalindua japonica</name>
    <dbReference type="NCBI Taxonomy" id="1284222"/>
    <lineage>
        <taxon>Bacteria</taxon>
        <taxon>Pseudomonadati</taxon>
        <taxon>Planctomycetota</taxon>
        <taxon>Candidatus Brocadiia</taxon>
        <taxon>Candidatus Brocadiales</taxon>
        <taxon>Candidatus Scalinduaceae</taxon>
        <taxon>Candidatus Scalindua</taxon>
    </lineage>
</organism>
<evidence type="ECO:0000313" key="3">
    <source>
        <dbReference type="Proteomes" id="UP000218542"/>
    </source>
</evidence>
<protein>
    <submittedName>
        <fullName evidence="2">Glycosyltransferase</fullName>
    </submittedName>
</protein>
<gene>
    <name evidence="2" type="ORF">SCALIN_C28_0078</name>
</gene>
<comment type="caution">
    <text evidence="2">The sequence shown here is derived from an EMBL/GenBank/DDBJ whole genome shotgun (WGS) entry which is preliminary data.</text>
</comment>
<dbReference type="Gene3D" id="3.40.50.2000">
    <property type="entry name" value="Glycogen Phosphorylase B"/>
    <property type="match status" value="1"/>
</dbReference>
<dbReference type="InterPro" id="IPR001296">
    <property type="entry name" value="Glyco_trans_1"/>
</dbReference>
<accession>A0A286U180</accession>
<feature type="domain" description="Glycosyl transferase family 1" evidence="1">
    <location>
        <begin position="116"/>
        <end position="224"/>
    </location>
</feature>
<dbReference type="Proteomes" id="UP000218542">
    <property type="component" value="Unassembled WGS sequence"/>
</dbReference>
<reference evidence="3" key="1">
    <citation type="journal article" date="2017" name="Environ. Microbiol. Rep.">
        <title>Genetic Diversity of Marine Anaerobic Ammonium-Oxidizing Bacteria as Revealed by Genomic and Proteomic Analyses of 'Candidatus Scalindua japonica'.</title>
        <authorList>
            <person name="Oshiki M."/>
            <person name="Mizuto K."/>
            <person name="Kimura Z."/>
            <person name="Kindaichi T."/>
            <person name="Satoh H."/>
            <person name="Okabe S."/>
        </authorList>
    </citation>
    <scope>NUCLEOTIDE SEQUENCE [LARGE SCALE GENOMIC DNA]</scope>
    <source>
        <strain evidence="3">husup-a2</strain>
    </source>
</reference>
<dbReference type="AlphaFoldDB" id="A0A286U180"/>
<dbReference type="Pfam" id="PF00534">
    <property type="entry name" value="Glycos_transf_1"/>
    <property type="match status" value="1"/>
</dbReference>
<evidence type="ECO:0000259" key="1">
    <source>
        <dbReference type="Pfam" id="PF00534"/>
    </source>
</evidence>
<sequence length="283" mass="32475">MPYGADMYVYSQIIDPSLRNGLLLSYPEAARNEKRIVRRIQYWSYHADIILNAFMVDSLGRWDALAFNYGCINTDLCDYKTKYSTCDGTVGIVKVMHAPNHRGVKGTEFLIHAVEELKKEGLKIDLVLLEKVPNDKVLELMQEMDILADQFICTGYGLAAIEGMASGLPVMCNLEHEAYTRMFRRYSYLNECPIVSTSPETIKQNLKVLITNPELREQLGMAGRTYVEKYHSYETGKYIFGSIYDKILHGKDVDLMNLFHPLKSEYNKQKPLVKHPLVENRLT</sequence>
<dbReference type="GO" id="GO:0016757">
    <property type="term" value="F:glycosyltransferase activity"/>
    <property type="evidence" value="ECO:0007669"/>
    <property type="project" value="InterPro"/>
</dbReference>
<dbReference type="SUPFAM" id="SSF53756">
    <property type="entry name" value="UDP-Glycosyltransferase/glycogen phosphorylase"/>
    <property type="match status" value="1"/>
</dbReference>
<evidence type="ECO:0000313" key="2">
    <source>
        <dbReference type="EMBL" id="GAX61876.1"/>
    </source>
</evidence>
<proteinExistence type="predicted"/>
<keyword evidence="2" id="KW-0808">Transferase</keyword>
<dbReference type="EMBL" id="BAOS01000028">
    <property type="protein sequence ID" value="GAX61876.1"/>
    <property type="molecule type" value="Genomic_DNA"/>
</dbReference>
<keyword evidence="3" id="KW-1185">Reference proteome</keyword>
<name>A0A286U180_9BACT</name>